<dbReference type="AlphaFoldDB" id="A0A5D3EFN7"/>
<accession>A0A5D3EFN7</accession>
<keyword evidence="3" id="KW-1185">Reference proteome</keyword>
<reference evidence="2 3" key="1">
    <citation type="submission" date="2019-07" db="EMBL/GenBank/DDBJ databases">
        <title>Draft Genome Sequences of Bacteroides pyogenes Strains Isolated from the Uterus Holstein Dairy Cows with Metritis.</title>
        <authorList>
            <person name="Cunha F."/>
            <person name="Galvao K.N."/>
            <person name="Jeon S.J."/>
            <person name="Jeong K.C."/>
        </authorList>
    </citation>
    <scope>NUCLEOTIDE SEQUENCE [LARGE SCALE GENOMIC DNA]</scope>
    <source>
        <strain evidence="2 3">KG-31</strain>
    </source>
</reference>
<keyword evidence="1" id="KW-0812">Transmembrane</keyword>
<evidence type="ECO:0000313" key="3">
    <source>
        <dbReference type="Proteomes" id="UP000324383"/>
    </source>
</evidence>
<evidence type="ECO:0000256" key="1">
    <source>
        <dbReference type="SAM" id="Phobius"/>
    </source>
</evidence>
<evidence type="ECO:0000313" key="2">
    <source>
        <dbReference type="EMBL" id="TYK34376.1"/>
    </source>
</evidence>
<keyword evidence="1" id="KW-1133">Transmembrane helix</keyword>
<dbReference type="EMBL" id="VKLW01000008">
    <property type="protein sequence ID" value="TYK34376.1"/>
    <property type="molecule type" value="Genomic_DNA"/>
</dbReference>
<comment type="caution">
    <text evidence="2">The sequence shown here is derived from an EMBL/GenBank/DDBJ whole genome shotgun (WGS) entry which is preliminary data.</text>
</comment>
<gene>
    <name evidence="2" type="ORF">FNJ60_05135</name>
</gene>
<feature type="transmembrane region" description="Helical" evidence="1">
    <location>
        <begin position="31"/>
        <end position="55"/>
    </location>
</feature>
<name>A0A5D3EFN7_9BACE</name>
<dbReference type="Proteomes" id="UP000324383">
    <property type="component" value="Unassembled WGS sequence"/>
</dbReference>
<proteinExistence type="predicted"/>
<feature type="transmembrane region" description="Helical" evidence="1">
    <location>
        <begin position="7"/>
        <end position="25"/>
    </location>
</feature>
<protein>
    <submittedName>
        <fullName evidence="2">Uncharacterized protein</fullName>
    </submittedName>
</protein>
<keyword evidence="1" id="KW-0472">Membrane</keyword>
<organism evidence="2 3">
    <name type="scientific">Bacteroides pyogenes</name>
    <dbReference type="NCBI Taxonomy" id="310300"/>
    <lineage>
        <taxon>Bacteria</taxon>
        <taxon>Pseudomonadati</taxon>
        <taxon>Bacteroidota</taxon>
        <taxon>Bacteroidia</taxon>
        <taxon>Bacteroidales</taxon>
        <taxon>Bacteroidaceae</taxon>
        <taxon>Bacteroides</taxon>
    </lineage>
</organism>
<dbReference type="RefSeq" id="WP_034540514.1">
    <property type="nucleotide sequence ID" value="NZ_CP197398.1"/>
</dbReference>
<sequence>MKQVRTSIVGILGCIAFILMVGEPVEEEAWFRVFFITKGLAFLIGYCCCALYCHWKSKNLLSDEKF</sequence>